<dbReference type="CDD" id="cd00303">
    <property type="entry name" value="retropepsin_like"/>
    <property type="match status" value="1"/>
</dbReference>
<dbReference type="AlphaFoldDB" id="A0A9N9BP64"/>
<accession>A0A9N9BP64</accession>
<comment type="caution">
    <text evidence="2">The sequence shown here is derived from an EMBL/GenBank/DDBJ whole genome shotgun (WGS) entry which is preliminary data.</text>
</comment>
<evidence type="ECO:0000313" key="3">
    <source>
        <dbReference type="Proteomes" id="UP000789375"/>
    </source>
</evidence>
<dbReference type="Gene3D" id="2.40.70.10">
    <property type="entry name" value="Acid Proteases"/>
    <property type="match status" value="1"/>
</dbReference>
<dbReference type="Proteomes" id="UP000789375">
    <property type="component" value="Unassembled WGS sequence"/>
</dbReference>
<evidence type="ECO:0000256" key="1">
    <source>
        <dbReference type="SAM" id="MobiDB-lite"/>
    </source>
</evidence>
<protein>
    <submittedName>
        <fullName evidence="2">405_t:CDS:1</fullName>
    </submittedName>
</protein>
<evidence type="ECO:0000313" key="2">
    <source>
        <dbReference type="EMBL" id="CAG8572444.1"/>
    </source>
</evidence>
<reference evidence="2" key="1">
    <citation type="submission" date="2021-06" db="EMBL/GenBank/DDBJ databases">
        <authorList>
            <person name="Kallberg Y."/>
            <person name="Tangrot J."/>
            <person name="Rosling A."/>
        </authorList>
    </citation>
    <scope>NUCLEOTIDE SEQUENCE</scope>
    <source>
        <strain evidence="2">87-6 pot B 2015</strain>
    </source>
</reference>
<gene>
    <name evidence="2" type="ORF">FMOSSE_LOCUS7525</name>
</gene>
<dbReference type="EMBL" id="CAJVPP010001778">
    <property type="protein sequence ID" value="CAG8572444.1"/>
    <property type="molecule type" value="Genomic_DNA"/>
</dbReference>
<proteinExistence type="predicted"/>
<organism evidence="2 3">
    <name type="scientific">Funneliformis mosseae</name>
    <name type="common">Endomycorrhizal fungus</name>
    <name type="synonym">Glomus mosseae</name>
    <dbReference type="NCBI Taxonomy" id="27381"/>
    <lineage>
        <taxon>Eukaryota</taxon>
        <taxon>Fungi</taxon>
        <taxon>Fungi incertae sedis</taxon>
        <taxon>Mucoromycota</taxon>
        <taxon>Glomeromycotina</taxon>
        <taxon>Glomeromycetes</taxon>
        <taxon>Glomerales</taxon>
        <taxon>Glomeraceae</taxon>
        <taxon>Funneliformis</taxon>
    </lineage>
</organism>
<name>A0A9N9BP64_FUNMO</name>
<keyword evidence="3" id="KW-1185">Reference proteome</keyword>
<feature type="region of interest" description="Disordered" evidence="1">
    <location>
        <begin position="154"/>
        <end position="181"/>
    </location>
</feature>
<sequence length="325" mass="37812">MSNNLLENISENKSVSIVIIQRIQKKIDNIKDFIRFHKLRLTIEEVLEYENKQEIISNLDPSCIECYLITKQPLEAFENFWYFWIVYAIKREQFNSITIRAFEKTFTLEKNLEALGKCFELIIQSIRYQLLTQKPLETSLADLKSEFETSIKSKTNSKSNSKETSRRTSRKSSKLSKINGDTFNISTSTSVDTPLEDKSANNPNSSRKQIKWNDLLKEIKEFKKKDYEDEYIIDAYFAKAKVFERKINVIIDIGAVECIITKSFLDSVYKDIEESTNIQIISITEARTAPLGKILKVGVKIGKFEIKEDMIVTKFSKYNILLRNN</sequence>
<dbReference type="InterPro" id="IPR021109">
    <property type="entry name" value="Peptidase_aspartic_dom_sf"/>
</dbReference>